<dbReference type="Proteomes" id="UP000016931">
    <property type="component" value="Unassembled WGS sequence"/>
</dbReference>
<dbReference type="PANTHER" id="PTHR48081">
    <property type="entry name" value="AB HYDROLASE SUPERFAMILY PROTEIN C4A8.06C"/>
    <property type="match status" value="1"/>
</dbReference>
<dbReference type="AlphaFoldDB" id="N1QK52"/>
<evidence type="ECO:0000313" key="4">
    <source>
        <dbReference type="Proteomes" id="UP000016931"/>
    </source>
</evidence>
<dbReference type="EMBL" id="KB456260">
    <property type="protein sequence ID" value="EMF17611.1"/>
    <property type="molecule type" value="Genomic_DNA"/>
</dbReference>
<gene>
    <name evidence="3" type="ORF">SEPMUDRAFT_160838</name>
</gene>
<evidence type="ECO:0000259" key="2">
    <source>
        <dbReference type="Pfam" id="PF07859"/>
    </source>
</evidence>
<dbReference type="InterPro" id="IPR050300">
    <property type="entry name" value="GDXG_lipolytic_enzyme"/>
</dbReference>
<dbReference type="PANTHER" id="PTHR48081:SF3">
    <property type="entry name" value="ALPHA_BETA HYDROLASE FOLD-3 DOMAIN-CONTAINING PROTEIN"/>
    <property type="match status" value="1"/>
</dbReference>
<evidence type="ECO:0000256" key="1">
    <source>
        <dbReference type="ARBA" id="ARBA00022801"/>
    </source>
</evidence>
<dbReference type="RefSeq" id="XP_016765732.1">
    <property type="nucleotide sequence ID" value="XM_016907910.1"/>
</dbReference>
<dbReference type="STRING" id="692275.N1QK52"/>
<sequence>MANISPTKSIVYKTVDKLQISLDIYLPSNGAQKVPICLWYHGGGLLQGHRNQAPPWLRKAVNTHSIAFISADYRFAPQIGITEALQDVADSIHFCRESLTSHLLPEEKNAIDPSRLAVSGSSAGGYLALLAGLYINPKPQVILPIYPITDPLGTFFTNPQPPAMGRPLGSKEEIREFLDPHADVVANNEADSKRMAMYLWMQHDANLAKLWKIDDSDPARAKKWRLPRNVFECRLPPAYIMHGDADTGVGVEQADEMVGAMVGCGLEVVYERPHGKEHFFDAGEVYENDRFWAFALKHLK</sequence>
<dbReference type="eggNOG" id="ENOG502S3F0">
    <property type="taxonomic scope" value="Eukaryota"/>
</dbReference>
<organism evidence="3 4">
    <name type="scientific">Sphaerulina musiva (strain SO2202)</name>
    <name type="common">Poplar stem canker fungus</name>
    <name type="synonym">Septoria musiva</name>
    <dbReference type="NCBI Taxonomy" id="692275"/>
    <lineage>
        <taxon>Eukaryota</taxon>
        <taxon>Fungi</taxon>
        <taxon>Dikarya</taxon>
        <taxon>Ascomycota</taxon>
        <taxon>Pezizomycotina</taxon>
        <taxon>Dothideomycetes</taxon>
        <taxon>Dothideomycetidae</taxon>
        <taxon>Mycosphaerellales</taxon>
        <taxon>Mycosphaerellaceae</taxon>
        <taxon>Sphaerulina</taxon>
    </lineage>
</organism>
<dbReference type="InterPro" id="IPR029058">
    <property type="entry name" value="AB_hydrolase_fold"/>
</dbReference>
<dbReference type="OMA" id="DCVEFIR"/>
<dbReference type="HOGENOM" id="CLU_012494_4_0_1"/>
<keyword evidence="1 3" id="KW-0378">Hydrolase</keyword>
<reference evidence="3 4" key="1">
    <citation type="journal article" date="2012" name="PLoS Pathog.">
        <title>Diverse lifestyles and strategies of plant pathogenesis encoded in the genomes of eighteen Dothideomycetes fungi.</title>
        <authorList>
            <person name="Ohm R.A."/>
            <person name="Feau N."/>
            <person name="Henrissat B."/>
            <person name="Schoch C.L."/>
            <person name="Horwitz B.A."/>
            <person name="Barry K.W."/>
            <person name="Condon B.J."/>
            <person name="Copeland A.C."/>
            <person name="Dhillon B."/>
            <person name="Glaser F."/>
            <person name="Hesse C.N."/>
            <person name="Kosti I."/>
            <person name="LaButti K."/>
            <person name="Lindquist E.A."/>
            <person name="Lucas S."/>
            <person name="Salamov A.A."/>
            <person name="Bradshaw R.E."/>
            <person name="Ciuffetti L."/>
            <person name="Hamelin R.C."/>
            <person name="Kema G.H.J."/>
            <person name="Lawrence C."/>
            <person name="Scott J.A."/>
            <person name="Spatafora J.W."/>
            <person name="Turgeon B.G."/>
            <person name="de Wit P.J.G.M."/>
            <person name="Zhong S."/>
            <person name="Goodwin S.B."/>
            <person name="Grigoriev I.V."/>
        </authorList>
    </citation>
    <scope>NUCLEOTIDE SEQUENCE [LARGE SCALE GENOMIC DNA]</scope>
    <source>
        <strain evidence="3 4">SO2202</strain>
    </source>
</reference>
<dbReference type="Gene3D" id="3.40.50.1820">
    <property type="entry name" value="alpha/beta hydrolase"/>
    <property type="match status" value="1"/>
</dbReference>
<protein>
    <submittedName>
        <fullName evidence="3">Alpha/beta-hydrolase</fullName>
    </submittedName>
</protein>
<proteinExistence type="predicted"/>
<dbReference type="Pfam" id="PF07859">
    <property type="entry name" value="Abhydrolase_3"/>
    <property type="match status" value="1"/>
</dbReference>
<feature type="domain" description="Alpha/beta hydrolase fold-3" evidence="2">
    <location>
        <begin position="38"/>
        <end position="178"/>
    </location>
</feature>
<dbReference type="GeneID" id="27905047"/>
<keyword evidence="4" id="KW-1185">Reference proteome</keyword>
<dbReference type="GO" id="GO:0016787">
    <property type="term" value="F:hydrolase activity"/>
    <property type="evidence" value="ECO:0007669"/>
    <property type="project" value="UniProtKB-KW"/>
</dbReference>
<name>N1QK52_SPHMS</name>
<evidence type="ECO:0000313" key="3">
    <source>
        <dbReference type="EMBL" id="EMF17611.1"/>
    </source>
</evidence>
<dbReference type="InterPro" id="IPR013094">
    <property type="entry name" value="AB_hydrolase_3"/>
</dbReference>
<accession>N1QK52</accession>
<dbReference type="SUPFAM" id="SSF53474">
    <property type="entry name" value="alpha/beta-Hydrolases"/>
    <property type="match status" value="1"/>
</dbReference>